<keyword evidence="1" id="KW-0175">Coiled coil</keyword>
<feature type="domain" description="NADAR" evidence="3">
    <location>
        <begin position="295"/>
        <end position="443"/>
    </location>
</feature>
<dbReference type="EMBL" id="MN740781">
    <property type="protein sequence ID" value="QHU11349.1"/>
    <property type="molecule type" value="Genomic_DNA"/>
</dbReference>
<dbReference type="NCBIfam" id="TIGR02464">
    <property type="entry name" value="ribofla_fusion"/>
    <property type="match status" value="1"/>
</dbReference>
<dbReference type="CDD" id="cd15457">
    <property type="entry name" value="NADAR"/>
    <property type="match status" value="1"/>
</dbReference>
<protein>
    <recommendedName>
        <fullName evidence="3">NADAR domain-containing protein</fullName>
    </recommendedName>
</protein>
<name>A0A6C0K0X6_9ZZZZ</name>
<dbReference type="AlphaFoldDB" id="A0A6C0K0X6"/>
<feature type="compositionally biased region" description="Acidic residues" evidence="2">
    <location>
        <begin position="1"/>
        <end position="18"/>
    </location>
</feature>
<reference evidence="4" key="1">
    <citation type="journal article" date="2020" name="Nature">
        <title>Giant virus diversity and host interactions through global metagenomics.</title>
        <authorList>
            <person name="Schulz F."/>
            <person name="Roux S."/>
            <person name="Paez-Espino D."/>
            <person name="Jungbluth S."/>
            <person name="Walsh D.A."/>
            <person name="Denef V.J."/>
            <person name="McMahon K.D."/>
            <person name="Konstantinidis K.T."/>
            <person name="Eloe-Fadrosh E.A."/>
            <person name="Kyrpides N.C."/>
            <person name="Woyke T."/>
        </authorList>
    </citation>
    <scope>NUCLEOTIDE SEQUENCE</scope>
    <source>
        <strain evidence="4">GVMAG-S-1101165-84</strain>
    </source>
</reference>
<proteinExistence type="predicted"/>
<sequence length="604" mass="65290">MSDEEGQQENEGQDEVVLEEQVTGEEVVADEDLGALGMVPEKQGEPTKKAEAEEDKNEEEGGEEEEVPVDPNDPALAERVIYIRQLREFFKELSLYYRGKRLPKGGKELAAIKRAFQEEGQEQVANATYSANGKTLTLLNRNGKLKYTMQMQPYRPPTREEQEAALEKQKRQIAKAEGVYEMAIAELHRVSKTAIHGDIKTAQRRVAEADRLIQSLKHPERAITTYESIEIREIDFDRPFDVHKILAYALHVGSQKLQKTYAVPSEEEAEEAPPPEEVLGAKKRVVIFAGKPLGTYDFLSSFYVSPFEYKGHEYTTAYQAIMATMAGKFGEDETAEEIQNTEDPEAIDLTWDKVEGATQKTWNMQLESTIIKINRAKFAKNPKLAARLLKTGEARIAAVPPENETDAFQGIGLTEENPNALKKSRWKGKNIYGMALEQIREELAAVAVAEPTTKPRQLVRRVAATTTETTTAAPVPTTEPTATQPRRLLRRFVPLSATETASAVASKTVAVATQGVRNAATAATAAVAQGASNATAAVAQGASNATAAVAQGATAATAAVAQGASTAAEVVAQGASVVAQGASAAAKVVAQGVSNAATAVVKKL</sequence>
<evidence type="ECO:0000259" key="3">
    <source>
        <dbReference type="Pfam" id="PF08719"/>
    </source>
</evidence>
<dbReference type="Pfam" id="PF08719">
    <property type="entry name" value="NADAR"/>
    <property type="match status" value="1"/>
</dbReference>
<evidence type="ECO:0000256" key="1">
    <source>
        <dbReference type="SAM" id="Coils"/>
    </source>
</evidence>
<dbReference type="InterPro" id="IPR037238">
    <property type="entry name" value="YbiA-like_sf"/>
</dbReference>
<feature type="compositionally biased region" description="Basic and acidic residues" evidence="2">
    <location>
        <begin position="42"/>
        <end position="51"/>
    </location>
</feature>
<dbReference type="SUPFAM" id="SSF143990">
    <property type="entry name" value="YbiA-like"/>
    <property type="match status" value="1"/>
</dbReference>
<accession>A0A6C0K0X6</accession>
<organism evidence="4">
    <name type="scientific">viral metagenome</name>
    <dbReference type="NCBI Taxonomy" id="1070528"/>
    <lineage>
        <taxon>unclassified sequences</taxon>
        <taxon>metagenomes</taxon>
        <taxon>organismal metagenomes</taxon>
    </lineage>
</organism>
<feature type="compositionally biased region" description="Acidic residues" evidence="2">
    <location>
        <begin position="52"/>
        <end position="68"/>
    </location>
</feature>
<evidence type="ECO:0000313" key="4">
    <source>
        <dbReference type="EMBL" id="QHU11349.1"/>
    </source>
</evidence>
<feature type="coiled-coil region" evidence="1">
    <location>
        <begin position="159"/>
        <end position="186"/>
    </location>
</feature>
<evidence type="ECO:0000256" key="2">
    <source>
        <dbReference type="SAM" id="MobiDB-lite"/>
    </source>
</evidence>
<dbReference type="InterPro" id="IPR012816">
    <property type="entry name" value="NADAR"/>
</dbReference>
<dbReference type="Gene3D" id="1.10.357.40">
    <property type="entry name" value="YbiA-like"/>
    <property type="match status" value="1"/>
</dbReference>
<feature type="region of interest" description="Disordered" evidence="2">
    <location>
        <begin position="1"/>
        <end position="72"/>
    </location>
</feature>